<organism evidence="1 2">
    <name type="scientific">Reyranella soli</name>
    <dbReference type="NCBI Taxonomy" id="1230389"/>
    <lineage>
        <taxon>Bacteria</taxon>
        <taxon>Pseudomonadati</taxon>
        <taxon>Pseudomonadota</taxon>
        <taxon>Alphaproteobacteria</taxon>
        <taxon>Hyphomicrobiales</taxon>
        <taxon>Reyranellaceae</taxon>
        <taxon>Reyranella</taxon>
    </lineage>
</organism>
<sequence>MRLSDNDVMVAATLAAAVGETMTSKTAVDLVTVLEEIIDELTKRGGTGAMCAAAFKKHFPDQVHDHQHFPDR</sequence>
<name>A0A512NIL3_9HYPH</name>
<dbReference type="RefSeq" id="WP_147154144.1">
    <property type="nucleotide sequence ID" value="NZ_BKAJ01000110.1"/>
</dbReference>
<keyword evidence="2" id="KW-1185">Reference proteome</keyword>
<accession>A0A512NIL3</accession>
<protein>
    <submittedName>
        <fullName evidence="1">Uncharacterized protein</fullName>
    </submittedName>
</protein>
<reference evidence="1 2" key="1">
    <citation type="submission" date="2019-07" db="EMBL/GenBank/DDBJ databases">
        <title>Whole genome shotgun sequence of Reyranella soli NBRC 108950.</title>
        <authorList>
            <person name="Hosoyama A."/>
            <person name="Uohara A."/>
            <person name="Ohji S."/>
            <person name="Ichikawa N."/>
        </authorList>
    </citation>
    <scope>NUCLEOTIDE SEQUENCE [LARGE SCALE GENOMIC DNA]</scope>
    <source>
        <strain evidence="1 2">NBRC 108950</strain>
    </source>
</reference>
<comment type="caution">
    <text evidence="1">The sequence shown here is derived from an EMBL/GenBank/DDBJ whole genome shotgun (WGS) entry which is preliminary data.</text>
</comment>
<evidence type="ECO:0000313" key="1">
    <source>
        <dbReference type="EMBL" id="GEP58752.1"/>
    </source>
</evidence>
<dbReference type="Proteomes" id="UP000321058">
    <property type="component" value="Unassembled WGS sequence"/>
</dbReference>
<dbReference type="AlphaFoldDB" id="A0A512NIL3"/>
<proteinExistence type="predicted"/>
<gene>
    <name evidence="1" type="ORF">RSO01_59180</name>
</gene>
<evidence type="ECO:0000313" key="2">
    <source>
        <dbReference type="Proteomes" id="UP000321058"/>
    </source>
</evidence>
<dbReference type="OrthoDB" id="9849424at2"/>
<dbReference type="EMBL" id="BKAJ01000110">
    <property type="protein sequence ID" value="GEP58752.1"/>
    <property type="molecule type" value="Genomic_DNA"/>
</dbReference>